<dbReference type="EMBL" id="WIGN01000174">
    <property type="protein sequence ID" value="KAF6805765.1"/>
    <property type="molecule type" value="Genomic_DNA"/>
</dbReference>
<dbReference type="AlphaFoldDB" id="A0A8H6J3A9"/>
<gene>
    <name evidence="1" type="ORF">CSOJ01_09263</name>
</gene>
<dbReference type="Proteomes" id="UP000652219">
    <property type="component" value="Unassembled WGS sequence"/>
</dbReference>
<proteinExistence type="predicted"/>
<keyword evidence="2" id="KW-1185">Reference proteome</keyword>
<comment type="caution">
    <text evidence="1">The sequence shown here is derived from an EMBL/GenBank/DDBJ whole genome shotgun (WGS) entry which is preliminary data.</text>
</comment>
<evidence type="ECO:0000313" key="2">
    <source>
        <dbReference type="Proteomes" id="UP000652219"/>
    </source>
</evidence>
<name>A0A8H6J3A9_9PEZI</name>
<organism evidence="1 2">
    <name type="scientific">Colletotrichum sojae</name>
    <dbReference type="NCBI Taxonomy" id="2175907"/>
    <lineage>
        <taxon>Eukaryota</taxon>
        <taxon>Fungi</taxon>
        <taxon>Dikarya</taxon>
        <taxon>Ascomycota</taxon>
        <taxon>Pezizomycotina</taxon>
        <taxon>Sordariomycetes</taxon>
        <taxon>Hypocreomycetidae</taxon>
        <taxon>Glomerellales</taxon>
        <taxon>Glomerellaceae</taxon>
        <taxon>Colletotrichum</taxon>
        <taxon>Colletotrichum orchidearum species complex</taxon>
    </lineage>
</organism>
<protein>
    <submittedName>
        <fullName evidence="1">Uncharacterized protein</fullName>
    </submittedName>
</protein>
<reference evidence="1 2" key="1">
    <citation type="journal article" date="2020" name="Phytopathology">
        <title>Genome Sequence Resources of Colletotrichum truncatum, C. plurivorum, C. musicola, and C. sojae: Four Species Pathogenic to Soybean (Glycine max).</title>
        <authorList>
            <person name="Rogerio F."/>
            <person name="Boufleur T.R."/>
            <person name="Ciampi-Guillardi M."/>
            <person name="Sukno S.A."/>
            <person name="Thon M.R."/>
            <person name="Massola Junior N.S."/>
            <person name="Baroncelli R."/>
        </authorList>
    </citation>
    <scope>NUCLEOTIDE SEQUENCE [LARGE SCALE GENOMIC DNA]</scope>
    <source>
        <strain evidence="1 2">LFN0009</strain>
    </source>
</reference>
<sequence length="149" mass="16503">MLSPAVQLPDEPHFGTARRHATPNLLWCTHLVDLLRDWSGGRESKGEARQNKTALHLETPLPREVSREHPCETGAKNALALEGSTQLSFELVSPGSKTVPPDLLVAISFPSLRSAGSQTNFRLAWYHAICRPGRRHESRNGLDYSEIVS</sequence>
<accession>A0A8H6J3A9</accession>
<evidence type="ECO:0000313" key="1">
    <source>
        <dbReference type="EMBL" id="KAF6805765.1"/>
    </source>
</evidence>